<dbReference type="AlphaFoldDB" id="A0A147I8M6"/>
<evidence type="ECO:0000313" key="1">
    <source>
        <dbReference type="EMBL" id="KTT75671.1"/>
    </source>
</evidence>
<protein>
    <submittedName>
        <fullName evidence="1">Uncharacterized protein</fullName>
    </submittedName>
</protein>
<organism evidence="1 3">
    <name type="scientific">Sphingomonas sanguinis</name>
    <dbReference type="NCBI Taxonomy" id="33051"/>
    <lineage>
        <taxon>Bacteria</taxon>
        <taxon>Pseudomonadati</taxon>
        <taxon>Pseudomonadota</taxon>
        <taxon>Alphaproteobacteria</taxon>
        <taxon>Sphingomonadales</taxon>
        <taxon>Sphingomonadaceae</taxon>
        <taxon>Sphingomonas</taxon>
    </lineage>
</organism>
<sequence>MICNIIDRRTRPYRWREVNAIIEATSHDNACEDADEQRPTDDDLTYDQRENVTVAEAIAWANEEVCPVTLYLYDKGTGTT</sequence>
<comment type="caution">
    <text evidence="1">The sequence shown here is derived from an EMBL/GenBank/DDBJ whole genome shotgun (WGS) entry which is preliminary data.</text>
</comment>
<proteinExistence type="predicted"/>
<dbReference type="PATRIC" id="fig|33051.3.peg.2932"/>
<dbReference type="Proteomes" id="UP000072867">
    <property type="component" value="Unassembled WGS sequence"/>
</dbReference>
<name>A0A147I8M6_9SPHN</name>
<gene>
    <name evidence="2" type="ORF">NS258_11535</name>
    <name evidence="1" type="ORF">NS319_00855</name>
</gene>
<dbReference type="EMBL" id="LDTD01000006">
    <property type="protein sequence ID" value="KTT75671.1"/>
    <property type="molecule type" value="Genomic_DNA"/>
</dbReference>
<evidence type="ECO:0000313" key="2">
    <source>
        <dbReference type="EMBL" id="KTW11280.1"/>
    </source>
</evidence>
<reference evidence="3 4" key="1">
    <citation type="journal article" date="2016" name="Front. Microbiol.">
        <title>Genomic Resource of Rice Seed Associated Bacteria.</title>
        <authorList>
            <person name="Midha S."/>
            <person name="Bansal K."/>
            <person name="Sharma S."/>
            <person name="Kumar N."/>
            <person name="Patil P.P."/>
            <person name="Chaudhry V."/>
            <person name="Patil P.B."/>
        </authorList>
    </citation>
    <scope>NUCLEOTIDE SEQUENCE [LARGE SCALE GENOMIC DNA]</scope>
    <source>
        <strain evidence="2 4">NS258</strain>
        <strain evidence="1 3">NS319</strain>
    </source>
</reference>
<evidence type="ECO:0000313" key="4">
    <source>
        <dbReference type="Proteomes" id="UP000074410"/>
    </source>
</evidence>
<dbReference type="EMBL" id="LDTC01000081">
    <property type="protein sequence ID" value="KTW11280.1"/>
    <property type="molecule type" value="Genomic_DNA"/>
</dbReference>
<accession>A0A147I8M6</accession>
<dbReference type="Proteomes" id="UP000074410">
    <property type="component" value="Unassembled WGS sequence"/>
</dbReference>
<evidence type="ECO:0000313" key="3">
    <source>
        <dbReference type="Proteomes" id="UP000072867"/>
    </source>
</evidence>
<dbReference type="RefSeq" id="WP_058717234.1">
    <property type="nucleotide sequence ID" value="NZ_LDTC01000081.1"/>
</dbReference>